<feature type="transmembrane region" description="Helical" evidence="1">
    <location>
        <begin position="12"/>
        <end position="33"/>
    </location>
</feature>
<keyword evidence="3" id="KW-1185">Reference proteome</keyword>
<dbReference type="AlphaFoldDB" id="A0A917EMP9"/>
<comment type="caution">
    <text evidence="2">The sequence shown here is derived from an EMBL/GenBank/DDBJ whole genome shotgun (WGS) entry which is preliminary data.</text>
</comment>
<dbReference type="RefSeq" id="WP_229722150.1">
    <property type="nucleotide sequence ID" value="NZ_BMFK01000001.1"/>
</dbReference>
<gene>
    <name evidence="2" type="ORF">GCM10007140_10380</name>
</gene>
<keyword evidence="1" id="KW-1133">Transmembrane helix</keyword>
<name>A0A917EMP9_9BACI</name>
<dbReference type="Proteomes" id="UP000605259">
    <property type="component" value="Unassembled WGS sequence"/>
</dbReference>
<accession>A0A917EMP9</accession>
<evidence type="ECO:0000313" key="3">
    <source>
        <dbReference type="Proteomes" id="UP000605259"/>
    </source>
</evidence>
<evidence type="ECO:0000256" key="1">
    <source>
        <dbReference type="SAM" id="Phobius"/>
    </source>
</evidence>
<keyword evidence="1" id="KW-0812">Transmembrane</keyword>
<evidence type="ECO:0000313" key="2">
    <source>
        <dbReference type="EMBL" id="GGE62044.1"/>
    </source>
</evidence>
<sequence>MAKRSNEEKYSLLGTIVSAIFVVISFIFGIVSIDSSLNTRKIDKNIEYLKRYEWFQEMYNDEKYRKLFFTRLKIRTYLNSSIRVRLLVKNEKARKKFLQLIELEAEKIK</sequence>
<keyword evidence="1" id="KW-0472">Membrane</keyword>
<reference evidence="2" key="1">
    <citation type="journal article" date="2014" name="Int. J. Syst. Evol. Microbiol.">
        <title>Complete genome sequence of Corynebacterium casei LMG S-19264T (=DSM 44701T), isolated from a smear-ripened cheese.</title>
        <authorList>
            <consortium name="US DOE Joint Genome Institute (JGI-PGF)"/>
            <person name="Walter F."/>
            <person name="Albersmeier A."/>
            <person name="Kalinowski J."/>
            <person name="Ruckert C."/>
        </authorList>
    </citation>
    <scope>NUCLEOTIDE SEQUENCE</scope>
    <source>
        <strain evidence="2">CGMCC 1.12698</strain>
    </source>
</reference>
<protein>
    <submittedName>
        <fullName evidence="2">Uncharacterized protein</fullName>
    </submittedName>
</protein>
<reference evidence="2" key="2">
    <citation type="submission" date="2020-09" db="EMBL/GenBank/DDBJ databases">
        <authorList>
            <person name="Sun Q."/>
            <person name="Zhou Y."/>
        </authorList>
    </citation>
    <scope>NUCLEOTIDE SEQUENCE</scope>
    <source>
        <strain evidence="2">CGMCC 1.12698</strain>
    </source>
</reference>
<dbReference type="EMBL" id="BMFK01000001">
    <property type="protein sequence ID" value="GGE62044.1"/>
    <property type="molecule type" value="Genomic_DNA"/>
</dbReference>
<organism evidence="2 3">
    <name type="scientific">Priestia taiwanensis</name>
    <dbReference type="NCBI Taxonomy" id="1347902"/>
    <lineage>
        <taxon>Bacteria</taxon>
        <taxon>Bacillati</taxon>
        <taxon>Bacillota</taxon>
        <taxon>Bacilli</taxon>
        <taxon>Bacillales</taxon>
        <taxon>Bacillaceae</taxon>
        <taxon>Priestia</taxon>
    </lineage>
</organism>
<proteinExistence type="predicted"/>